<dbReference type="OrthoDB" id="7799086at2759"/>
<proteinExistence type="predicted"/>
<dbReference type="Proteomes" id="UP001153620">
    <property type="component" value="Chromosome 4"/>
</dbReference>
<dbReference type="SUPFAM" id="SSF50814">
    <property type="entry name" value="Lipocalins"/>
    <property type="match status" value="1"/>
</dbReference>
<reference evidence="2" key="2">
    <citation type="submission" date="2022-10" db="EMBL/GenBank/DDBJ databases">
        <authorList>
            <consortium name="ENA_rothamsted_submissions"/>
            <consortium name="culmorum"/>
            <person name="King R."/>
        </authorList>
    </citation>
    <scope>NUCLEOTIDE SEQUENCE</scope>
</reference>
<keyword evidence="1" id="KW-0732">Signal</keyword>
<sequence length="200" mass="22819">MLKYFFIFSVIIYSLNAQIPLRDGKCPDISRCLSKFKIPLSYQSIQGYHYLYASVPFFFQSNSKCSYIQFTGATDNVIDFETFAIDKITNQEIVYDGSLHASPNGDVQANFTSMNLPLDFQVIALTAEYAITYSCNTCGFYSSKGAGIYVQVLTRLHQPKCEIINDIEHKLEVCGIPTRSLVYIENKECDTCRHFEKKKK</sequence>
<dbReference type="InterPro" id="IPR012674">
    <property type="entry name" value="Calycin"/>
</dbReference>
<evidence type="ECO:0000256" key="1">
    <source>
        <dbReference type="SAM" id="SignalP"/>
    </source>
</evidence>
<accession>A0A9N9S2V5</accession>
<gene>
    <name evidence="2" type="ORF">CHIRRI_LOCUS13093</name>
</gene>
<keyword evidence="3" id="KW-1185">Reference proteome</keyword>
<feature type="signal peptide" evidence="1">
    <location>
        <begin position="1"/>
        <end position="17"/>
    </location>
</feature>
<dbReference type="Gene3D" id="2.40.128.20">
    <property type="match status" value="1"/>
</dbReference>
<dbReference type="AlphaFoldDB" id="A0A9N9S2V5"/>
<evidence type="ECO:0000313" key="3">
    <source>
        <dbReference type="Proteomes" id="UP001153620"/>
    </source>
</evidence>
<dbReference type="EMBL" id="OU895880">
    <property type="protein sequence ID" value="CAG9810276.1"/>
    <property type="molecule type" value="Genomic_DNA"/>
</dbReference>
<protein>
    <submittedName>
        <fullName evidence="2">Uncharacterized protein</fullName>
    </submittedName>
</protein>
<organism evidence="2 3">
    <name type="scientific">Chironomus riparius</name>
    <dbReference type="NCBI Taxonomy" id="315576"/>
    <lineage>
        <taxon>Eukaryota</taxon>
        <taxon>Metazoa</taxon>
        <taxon>Ecdysozoa</taxon>
        <taxon>Arthropoda</taxon>
        <taxon>Hexapoda</taxon>
        <taxon>Insecta</taxon>
        <taxon>Pterygota</taxon>
        <taxon>Neoptera</taxon>
        <taxon>Endopterygota</taxon>
        <taxon>Diptera</taxon>
        <taxon>Nematocera</taxon>
        <taxon>Chironomoidea</taxon>
        <taxon>Chironomidae</taxon>
        <taxon>Chironominae</taxon>
        <taxon>Chironomus</taxon>
    </lineage>
</organism>
<name>A0A9N9S2V5_9DIPT</name>
<evidence type="ECO:0000313" key="2">
    <source>
        <dbReference type="EMBL" id="CAG9810276.1"/>
    </source>
</evidence>
<reference evidence="2" key="1">
    <citation type="submission" date="2022-01" db="EMBL/GenBank/DDBJ databases">
        <authorList>
            <person name="King R."/>
        </authorList>
    </citation>
    <scope>NUCLEOTIDE SEQUENCE</scope>
</reference>
<feature type="chain" id="PRO_5040498840" evidence="1">
    <location>
        <begin position="18"/>
        <end position="200"/>
    </location>
</feature>